<dbReference type="AlphaFoldDB" id="A0A0B1T787"/>
<dbReference type="EMBL" id="KN550950">
    <property type="protein sequence ID" value="KHJ93099.1"/>
    <property type="molecule type" value="Genomic_DNA"/>
</dbReference>
<gene>
    <name evidence="1" type="ORF">OESDEN_06998</name>
</gene>
<keyword evidence="2" id="KW-1185">Reference proteome</keyword>
<dbReference type="Proteomes" id="UP000053660">
    <property type="component" value="Unassembled WGS sequence"/>
</dbReference>
<proteinExistence type="predicted"/>
<reference evidence="1 2" key="1">
    <citation type="submission" date="2014-03" db="EMBL/GenBank/DDBJ databases">
        <title>Draft genome of the hookworm Oesophagostomum dentatum.</title>
        <authorList>
            <person name="Mitreva M."/>
        </authorList>
    </citation>
    <scope>NUCLEOTIDE SEQUENCE [LARGE SCALE GENOMIC DNA]</scope>
    <source>
        <strain evidence="1 2">OD-Hann</strain>
    </source>
</reference>
<dbReference type="OrthoDB" id="434989at2759"/>
<evidence type="ECO:0000313" key="1">
    <source>
        <dbReference type="EMBL" id="KHJ93099.1"/>
    </source>
</evidence>
<accession>A0A0B1T787</accession>
<feature type="non-terminal residue" evidence="1">
    <location>
        <position position="123"/>
    </location>
</feature>
<name>A0A0B1T787_OESDE</name>
<protein>
    <submittedName>
        <fullName evidence="1">Uncharacterized protein</fullName>
    </submittedName>
</protein>
<sequence length="123" mass="13761">MNVVSGMLKSAKLVEPGSFQQILFSAVPILKFTTREGITVDLQFNNIGPIRSSLFVRTCVQNRTFPVLPDILASYPRLQPNTPWQEVAEILSSRDAKVHISNDSFIPLDAPPAEVIIKMIDYF</sequence>
<evidence type="ECO:0000313" key="2">
    <source>
        <dbReference type="Proteomes" id="UP000053660"/>
    </source>
</evidence>
<organism evidence="1 2">
    <name type="scientific">Oesophagostomum dentatum</name>
    <name type="common">Nodular worm</name>
    <dbReference type="NCBI Taxonomy" id="61180"/>
    <lineage>
        <taxon>Eukaryota</taxon>
        <taxon>Metazoa</taxon>
        <taxon>Ecdysozoa</taxon>
        <taxon>Nematoda</taxon>
        <taxon>Chromadorea</taxon>
        <taxon>Rhabditida</taxon>
        <taxon>Rhabditina</taxon>
        <taxon>Rhabditomorpha</taxon>
        <taxon>Strongyloidea</taxon>
        <taxon>Strongylidae</taxon>
        <taxon>Oesophagostomum</taxon>
    </lineage>
</organism>